<evidence type="ECO:0000256" key="1">
    <source>
        <dbReference type="SAM" id="SignalP"/>
    </source>
</evidence>
<organism evidence="2 3">
    <name type="scientific">Ustilago trichophora</name>
    <dbReference type="NCBI Taxonomy" id="86804"/>
    <lineage>
        <taxon>Eukaryota</taxon>
        <taxon>Fungi</taxon>
        <taxon>Dikarya</taxon>
        <taxon>Basidiomycota</taxon>
        <taxon>Ustilaginomycotina</taxon>
        <taxon>Ustilaginomycetes</taxon>
        <taxon>Ustilaginales</taxon>
        <taxon>Ustilaginaceae</taxon>
        <taxon>Ustilago</taxon>
    </lineage>
</organism>
<protein>
    <submittedName>
        <fullName evidence="2">Uncharacterized protein</fullName>
    </submittedName>
</protein>
<keyword evidence="3" id="KW-1185">Reference proteome</keyword>
<reference evidence="2 3" key="1">
    <citation type="submission" date="2018-03" db="EMBL/GenBank/DDBJ databases">
        <authorList>
            <person name="Guldener U."/>
        </authorList>
    </citation>
    <scope>NUCLEOTIDE SEQUENCE [LARGE SCALE GENOMIC DNA]</scope>
    <source>
        <strain evidence="2 3">NBRC100155</strain>
    </source>
</reference>
<feature type="signal peptide" evidence="1">
    <location>
        <begin position="1"/>
        <end position="17"/>
    </location>
</feature>
<dbReference type="AlphaFoldDB" id="A0A5C3DTI9"/>
<dbReference type="Proteomes" id="UP000324022">
    <property type="component" value="Unassembled WGS sequence"/>
</dbReference>
<dbReference type="EMBL" id="OOIN01000003">
    <property type="protein sequence ID" value="SPO21578.1"/>
    <property type="molecule type" value="Genomic_DNA"/>
</dbReference>
<accession>A0A5C3DTI9</accession>
<keyword evidence="1" id="KW-0732">Signal</keyword>
<name>A0A5C3DTI9_9BASI</name>
<evidence type="ECO:0000313" key="3">
    <source>
        <dbReference type="Proteomes" id="UP000324022"/>
    </source>
</evidence>
<evidence type="ECO:0000313" key="2">
    <source>
        <dbReference type="EMBL" id="SPO21578.1"/>
    </source>
</evidence>
<feature type="chain" id="PRO_5022831785" evidence="1">
    <location>
        <begin position="18"/>
        <end position="148"/>
    </location>
</feature>
<proteinExistence type="predicted"/>
<sequence length="148" mass="16411">MKLQAILIASTLTIFSADLVASAWMSDPYLMDWQEYCLPSGSKLSTRHACFDADGPVVDSIRYPYDQRNFDGYYKEDKKSFVVVLKDDQPEGAIVRGTLWQIKVTPGKSKNCVDVVLSAPDGQFARPVQQQCSPGASHVNVPTTIINH</sequence>
<gene>
    <name evidence="2" type="ORF">UTRI_10051</name>
</gene>